<reference evidence="1 2" key="1">
    <citation type="submission" date="2019-04" db="EMBL/GenBank/DDBJ databases">
        <title>Fungal friends and foes A comparative genomics study of 23 Aspergillus species from section Flavi.</title>
        <authorList>
            <consortium name="DOE Joint Genome Institute"/>
            <person name="Kjaerbolling I."/>
            <person name="Vesth T.C."/>
            <person name="Frisvad J.C."/>
            <person name="Nybo J.L."/>
            <person name="Theobald S."/>
            <person name="Kildgaard S."/>
            <person name="Petersen T.I."/>
            <person name="Kuo A."/>
            <person name="Sato A."/>
            <person name="Lyhne E.K."/>
            <person name="Kogle M.E."/>
            <person name="Wiebenga A."/>
            <person name="Kun R.S."/>
            <person name="Lubbers R.J."/>
            <person name="Makela M.R."/>
            <person name="Barry K."/>
            <person name="Chovatia M."/>
            <person name="Clum A."/>
            <person name="Daum C."/>
            <person name="Haridas S."/>
            <person name="He G."/>
            <person name="LaButti K."/>
            <person name="Lipzen A."/>
            <person name="Mondo S."/>
            <person name="Pangilinan J."/>
            <person name="Riley R."/>
            <person name="Salamov A."/>
            <person name="Simmons B.A."/>
            <person name="Magnuson J.K."/>
            <person name="Henrissat B."/>
            <person name="Mortensen U.H."/>
            <person name="Larsen T.O."/>
            <person name="De vries R.P."/>
            <person name="Grigoriev I.V."/>
            <person name="Machida M."/>
            <person name="Baker S.E."/>
            <person name="Andersen M.R."/>
        </authorList>
    </citation>
    <scope>NUCLEOTIDE SEQUENCE [LARGE SCALE GENOMIC DNA]</scope>
    <source>
        <strain evidence="1 2">CBS 117635</strain>
    </source>
</reference>
<proteinExistence type="predicted"/>
<dbReference type="AlphaFoldDB" id="A0A5N6J4G4"/>
<gene>
    <name evidence="1" type="ORF">BDV30DRAFT_210424</name>
</gene>
<organism evidence="1 2">
    <name type="scientific">Aspergillus minisclerotigenes</name>
    <dbReference type="NCBI Taxonomy" id="656917"/>
    <lineage>
        <taxon>Eukaryota</taxon>
        <taxon>Fungi</taxon>
        <taxon>Dikarya</taxon>
        <taxon>Ascomycota</taxon>
        <taxon>Pezizomycotina</taxon>
        <taxon>Eurotiomycetes</taxon>
        <taxon>Eurotiomycetidae</taxon>
        <taxon>Eurotiales</taxon>
        <taxon>Aspergillaceae</taxon>
        <taxon>Aspergillus</taxon>
        <taxon>Aspergillus subgen. Circumdati</taxon>
    </lineage>
</organism>
<evidence type="ECO:0000313" key="1">
    <source>
        <dbReference type="EMBL" id="KAB8273535.1"/>
    </source>
</evidence>
<protein>
    <submittedName>
        <fullName evidence="1">Uncharacterized protein</fullName>
    </submittedName>
</protein>
<sequence>MKMVTSQDHPQPRSCESTCAGACRTVARPPGTLLVAYQGWEYVLARQRRLI</sequence>
<keyword evidence="2" id="KW-1185">Reference proteome</keyword>
<accession>A0A5N6J4G4</accession>
<dbReference type="Proteomes" id="UP000326289">
    <property type="component" value="Unassembled WGS sequence"/>
</dbReference>
<name>A0A5N6J4G4_9EURO</name>
<dbReference type="EMBL" id="ML732795">
    <property type="protein sequence ID" value="KAB8273535.1"/>
    <property type="molecule type" value="Genomic_DNA"/>
</dbReference>
<evidence type="ECO:0000313" key="2">
    <source>
        <dbReference type="Proteomes" id="UP000326289"/>
    </source>
</evidence>